<proteinExistence type="predicted"/>
<dbReference type="InterPro" id="IPR024752">
    <property type="entry name" value="Myb/SANT-like_dom"/>
</dbReference>
<keyword evidence="4" id="KW-1185">Reference proteome</keyword>
<name>A0A2G2YX97_CAPAN</name>
<evidence type="ECO:0000256" key="1">
    <source>
        <dbReference type="SAM" id="Phobius"/>
    </source>
</evidence>
<dbReference type="Pfam" id="PF12776">
    <property type="entry name" value="Myb_DNA-bind_3"/>
    <property type="match status" value="1"/>
</dbReference>
<dbReference type="Proteomes" id="UP000222542">
    <property type="component" value="Unassembled WGS sequence"/>
</dbReference>
<comment type="caution">
    <text evidence="3">The sequence shown here is derived from an EMBL/GenBank/DDBJ whole genome shotgun (WGS) entry which is preliminary data.</text>
</comment>
<keyword evidence="1" id="KW-0812">Transmembrane</keyword>
<evidence type="ECO:0000259" key="2">
    <source>
        <dbReference type="Pfam" id="PF12776"/>
    </source>
</evidence>
<keyword evidence="1" id="KW-0472">Membrane</keyword>
<accession>A0A2G2YX97</accession>
<feature type="transmembrane region" description="Helical" evidence="1">
    <location>
        <begin position="220"/>
        <end position="237"/>
    </location>
</feature>
<feature type="domain" description="Myb/SANT-like" evidence="2">
    <location>
        <begin position="1"/>
        <end position="93"/>
    </location>
</feature>
<sequence>MDDTLFDAYCHEDALGHRVGGTFTMQAMDNIMKDLRFKFLDKAINKKKIHNRMKTIKRQFTNYHDTFHQSGMSEFAWDPITHKWDVNPGVWDQLIQVKPQVAELKKKSFQNYKKLVMLYGKNRATTKHDETGSDMLKRNAHKNPRKSSVDSFSIHEINKIGYINTDSLKDMEDMNWATKVKQLMMHLHLTSIQKHQCLPKIKNLNMSILKERLACREAGWTTWLVLLTGFYPFRLFLRTRYEICWRS</sequence>
<evidence type="ECO:0000313" key="4">
    <source>
        <dbReference type="Proteomes" id="UP000222542"/>
    </source>
</evidence>
<dbReference type="PANTHER" id="PTHR46929:SF13">
    <property type="entry name" value="MYB_SANT-LIKE DNA-BINDING DOMAIN PROTEIN"/>
    <property type="match status" value="1"/>
</dbReference>
<protein>
    <recommendedName>
        <fullName evidence="2">Myb/SANT-like domain-containing protein</fullName>
    </recommendedName>
</protein>
<reference evidence="3 4" key="2">
    <citation type="journal article" date="2017" name="Genome Biol.">
        <title>New reference genome sequences of hot pepper reveal the massive evolution of plant disease-resistance genes by retroduplication.</title>
        <authorList>
            <person name="Kim S."/>
            <person name="Park J."/>
            <person name="Yeom S.I."/>
            <person name="Kim Y.M."/>
            <person name="Seo E."/>
            <person name="Kim K.T."/>
            <person name="Kim M.S."/>
            <person name="Lee J.M."/>
            <person name="Cheong K."/>
            <person name="Shin H.S."/>
            <person name="Kim S.B."/>
            <person name="Han K."/>
            <person name="Lee J."/>
            <person name="Park M."/>
            <person name="Lee H.A."/>
            <person name="Lee H.Y."/>
            <person name="Lee Y."/>
            <person name="Oh S."/>
            <person name="Lee J.H."/>
            <person name="Choi E."/>
            <person name="Choi E."/>
            <person name="Lee S.E."/>
            <person name="Jeon J."/>
            <person name="Kim H."/>
            <person name="Choi G."/>
            <person name="Song H."/>
            <person name="Lee J."/>
            <person name="Lee S.C."/>
            <person name="Kwon J.K."/>
            <person name="Lee H.Y."/>
            <person name="Koo N."/>
            <person name="Hong Y."/>
            <person name="Kim R.W."/>
            <person name="Kang W.H."/>
            <person name="Huh J.H."/>
            <person name="Kang B.C."/>
            <person name="Yang T.J."/>
            <person name="Lee Y.H."/>
            <person name="Bennetzen J.L."/>
            <person name="Choi D."/>
        </authorList>
    </citation>
    <scope>NUCLEOTIDE SEQUENCE [LARGE SCALE GENOMIC DNA]</scope>
    <source>
        <strain evidence="4">cv. CM334</strain>
    </source>
</reference>
<dbReference type="EMBL" id="AYRZ02000008">
    <property type="protein sequence ID" value="PHT74359.1"/>
    <property type="molecule type" value="Genomic_DNA"/>
</dbReference>
<dbReference type="Gramene" id="PHT74359">
    <property type="protein sequence ID" value="PHT74359"/>
    <property type="gene ID" value="T459_21636"/>
</dbReference>
<organism evidence="3 4">
    <name type="scientific">Capsicum annuum</name>
    <name type="common">Capsicum pepper</name>
    <dbReference type="NCBI Taxonomy" id="4072"/>
    <lineage>
        <taxon>Eukaryota</taxon>
        <taxon>Viridiplantae</taxon>
        <taxon>Streptophyta</taxon>
        <taxon>Embryophyta</taxon>
        <taxon>Tracheophyta</taxon>
        <taxon>Spermatophyta</taxon>
        <taxon>Magnoliopsida</taxon>
        <taxon>eudicotyledons</taxon>
        <taxon>Gunneridae</taxon>
        <taxon>Pentapetalae</taxon>
        <taxon>asterids</taxon>
        <taxon>lamiids</taxon>
        <taxon>Solanales</taxon>
        <taxon>Solanaceae</taxon>
        <taxon>Solanoideae</taxon>
        <taxon>Capsiceae</taxon>
        <taxon>Capsicum</taxon>
    </lineage>
</organism>
<dbReference type="AlphaFoldDB" id="A0A2G2YX97"/>
<dbReference type="PANTHER" id="PTHR46929">
    <property type="entry name" value="EXPRESSED PROTEIN"/>
    <property type="match status" value="1"/>
</dbReference>
<reference evidence="3 4" key="1">
    <citation type="journal article" date="2014" name="Nat. Genet.">
        <title>Genome sequence of the hot pepper provides insights into the evolution of pungency in Capsicum species.</title>
        <authorList>
            <person name="Kim S."/>
            <person name="Park M."/>
            <person name="Yeom S.I."/>
            <person name="Kim Y.M."/>
            <person name="Lee J.M."/>
            <person name="Lee H.A."/>
            <person name="Seo E."/>
            <person name="Choi J."/>
            <person name="Cheong K."/>
            <person name="Kim K.T."/>
            <person name="Jung K."/>
            <person name="Lee G.W."/>
            <person name="Oh S.K."/>
            <person name="Bae C."/>
            <person name="Kim S.B."/>
            <person name="Lee H.Y."/>
            <person name="Kim S.Y."/>
            <person name="Kim M.S."/>
            <person name="Kang B.C."/>
            <person name="Jo Y.D."/>
            <person name="Yang H.B."/>
            <person name="Jeong H.J."/>
            <person name="Kang W.H."/>
            <person name="Kwon J.K."/>
            <person name="Shin C."/>
            <person name="Lim J.Y."/>
            <person name="Park J.H."/>
            <person name="Huh J.H."/>
            <person name="Kim J.S."/>
            <person name="Kim B.D."/>
            <person name="Cohen O."/>
            <person name="Paran I."/>
            <person name="Suh M.C."/>
            <person name="Lee S.B."/>
            <person name="Kim Y.K."/>
            <person name="Shin Y."/>
            <person name="Noh S.J."/>
            <person name="Park J."/>
            <person name="Seo Y.S."/>
            <person name="Kwon S.Y."/>
            <person name="Kim H.A."/>
            <person name="Park J.M."/>
            <person name="Kim H.J."/>
            <person name="Choi S.B."/>
            <person name="Bosland P.W."/>
            <person name="Reeves G."/>
            <person name="Jo S.H."/>
            <person name="Lee B.W."/>
            <person name="Cho H.T."/>
            <person name="Choi H.S."/>
            <person name="Lee M.S."/>
            <person name="Yu Y."/>
            <person name="Do Choi Y."/>
            <person name="Park B.S."/>
            <person name="van Deynze A."/>
            <person name="Ashrafi H."/>
            <person name="Hill T."/>
            <person name="Kim W.T."/>
            <person name="Pai H.S."/>
            <person name="Ahn H.K."/>
            <person name="Yeam I."/>
            <person name="Giovannoni J.J."/>
            <person name="Rose J.K."/>
            <person name="Sorensen I."/>
            <person name="Lee S.J."/>
            <person name="Kim R.W."/>
            <person name="Choi I.Y."/>
            <person name="Choi B.S."/>
            <person name="Lim J.S."/>
            <person name="Lee Y.H."/>
            <person name="Choi D."/>
        </authorList>
    </citation>
    <scope>NUCLEOTIDE SEQUENCE [LARGE SCALE GENOMIC DNA]</scope>
    <source>
        <strain evidence="4">cv. CM334</strain>
    </source>
</reference>
<evidence type="ECO:0000313" key="3">
    <source>
        <dbReference type="EMBL" id="PHT74359.1"/>
    </source>
</evidence>
<gene>
    <name evidence="3" type="ORF">T459_21636</name>
</gene>
<keyword evidence="1" id="KW-1133">Transmembrane helix</keyword>